<dbReference type="Pfam" id="PF00756">
    <property type="entry name" value="Esterase"/>
    <property type="match status" value="1"/>
</dbReference>
<dbReference type="AlphaFoldDB" id="A0A7C9FNK4"/>
<dbReference type="PANTHER" id="PTHR48098">
    <property type="entry name" value="ENTEROCHELIN ESTERASE-RELATED"/>
    <property type="match status" value="1"/>
</dbReference>
<reference evidence="1 2" key="1">
    <citation type="submission" date="2019-10" db="EMBL/GenBank/DDBJ databases">
        <title>Draft Genome Sequence of Cytophagaceae sp. SJW1-29.</title>
        <authorList>
            <person name="Choi A."/>
        </authorList>
    </citation>
    <scope>NUCLEOTIDE SEQUENCE [LARGE SCALE GENOMIC DNA]</scope>
    <source>
        <strain evidence="1 2">SJW1-29</strain>
    </source>
</reference>
<keyword evidence="2" id="KW-1185">Reference proteome</keyword>
<name>A0A7C9FNK4_9BACT</name>
<accession>A0A7C9FNK4</accession>
<organism evidence="1 2">
    <name type="scientific">Salmonirosea aquatica</name>
    <dbReference type="NCBI Taxonomy" id="2654236"/>
    <lineage>
        <taxon>Bacteria</taxon>
        <taxon>Pseudomonadati</taxon>
        <taxon>Bacteroidota</taxon>
        <taxon>Cytophagia</taxon>
        <taxon>Cytophagales</taxon>
        <taxon>Spirosomataceae</taxon>
        <taxon>Salmonirosea</taxon>
    </lineage>
</organism>
<dbReference type="Proteomes" id="UP000479293">
    <property type="component" value="Unassembled WGS sequence"/>
</dbReference>
<proteinExistence type="predicted"/>
<gene>
    <name evidence="1" type="ORF">GBK04_03045</name>
</gene>
<dbReference type="EMBL" id="WHLY01000002">
    <property type="protein sequence ID" value="MPR32349.1"/>
    <property type="molecule type" value="Genomic_DNA"/>
</dbReference>
<evidence type="ECO:0000313" key="1">
    <source>
        <dbReference type="EMBL" id="MPR32349.1"/>
    </source>
</evidence>
<dbReference type="PANTHER" id="PTHR48098:SF1">
    <property type="entry name" value="DIACYLGLYCEROL ACYLTRANSFERASE_MYCOLYLTRANSFERASE AG85A"/>
    <property type="match status" value="1"/>
</dbReference>
<evidence type="ECO:0000313" key="2">
    <source>
        <dbReference type="Proteomes" id="UP000479293"/>
    </source>
</evidence>
<protein>
    <submittedName>
        <fullName evidence="1">Esterase family protein</fullName>
    </submittedName>
</protein>
<dbReference type="InterPro" id="IPR029058">
    <property type="entry name" value="AB_hydrolase_fold"/>
</dbReference>
<dbReference type="InterPro" id="IPR050583">
    <property type="entry name" value="Mycobacterial_A85_antigen"/>
</dbReference>
<sequence>MSDTFFTSEISDARFETDGLRHITVKSRALGGRADITVFVPTDMKVPTDLPVVILLHGVYGSHWAWTMKAGVHRTAQRMMETGELKPMVLAMPSDGLYGDGSGYIKHRQANYEAWIVQEVPQALRELIQGVTTASDYFIAGLSMGGYGALRLGAKYPQVFKSFAGLSSITEFSQLADFCEPGTFETLGVRALHPESVLEVLLNNKEKLGLFRFDCGTDDSLFEANQQLHDALNYHGIRHTFEALPGGHTWDYWERNINRTLQFFSDTVAG</sequence>
<dbReference type="RefSeq" id="WP_152756738.1">
    <property type="nucleotide sequence ID" value="NZ_WHLY01000002.1"/>
</dbReference>
<dbReference type="GO" id="GO:0016747">
    <property type="term" value="F:acyltransferase activity, transferring groups other than amino-acyl groups"/>
    <property type="evidence" value="ECO:0007669"/>
    <property type="project" value="TreeGrafter"/>
</dbReference>
<comment type="caution">
    <text evidence="1">The sequence shown here is derived from an EMBL/GenBank/DDBJ whole genome shotgun (WGS) entry which is preliminary data.</text>
</comment>
<dbReference type="InterPro" id="IPR000801">
    <property type="entry name" value="Esterase-like"/>
</dbReference>
<dbReference type="Gene3D" id="3.40.50.1820">
    <property type="entry name" value="alpha/beta hydrolase"/>
    <property type="match status" value="1"/>
</dbReference>
<dbReference type="SUPFAM" id="SSF53474">
    <property type="entry name" value="alpha/beta-Hydrolases"/>
    <property type="match status" value="1"/>
</dbReference>